<feature type="compositionally biased region" description="Low complexity" evidence="1">
    <location>
        <begin position="774"/>
        <end position="800"/>
    </location>
</feature>
<feature type="region of interest" description="Disordered" evidence="1">
    <location>
        <begin position="316"/>
        <end position="340"/>
    </location>
</feature>
<feature type="region of interest" description="Disordered" evidence="1">
    <location>
        <begin position="1"/>
        <end position="28"/>
    </location>
</feature>
<feature type="compositionally biased region" description="Acidic residues" evidence="1">
    <location>
        <begin position="641"/>
        <end position="653"/>
    </location>
</feature>
<evidence type="ECO:0000313" key="3">
    <source>
        <dbReference type="Proteomes" id="UP000002630"/>
    </source>
</evidence>
<proteinExistence type="predicted"/>
<sequence length="1343" mass="139114">MAGSEAPAAATAGAAASQRPQQQQPPALGRIGDASQLVEAALQARVAASQDQRFATTKTLFFALSSLCGVLRLELRMKHLGQGKSDSELRADCEACNTTLQGVLSNKKLEVTAPFCRSVAECLSQVFELCESLNAVGAVLDLHKLLDNRKALPESRMAVLEALGEVSKAAGLRVVSVLPESVAAAAKQLKQPEALVRAKAVFAVRALVEGADGVGSSVHGEVLKAAVKATADRCPEVRVEAFKLCLSLAEAAPNLAASSSPVPLETLVALCVRGLDDESPAARLAAAAATGAALSAGVEGSAAENERLGVIAARDQDHDDDDEGGGGGGGSGGGGGKTFANKLKEMGAEMKVGMAKLNDKKMPVLGDSLTPDKVVQFLSELFGRATAAVGQSQSQSREYMAGVAEAFVCLWRRPYMLQRVNSTTAPRLVGAVLDLLDTDRLPQGAGETGVVRTAVEYIIREGISAPLPELSQQLVAREMLQILSEVAGSAPPASGFPPLYNEHQIQVCLVELSHLTRALGQACAALKDTLADALSTLLAHPSYGVRFEAAVALASLGSALPWCAAGLLQQCLDEIQQQYDALMAEGILPASPPPLAMGSKTLSNPAAAAAAAVTPDEVQSALSLTVEGALVGEGGGATGEGEPDADLDLDDDGTSGVATTGVSADAGGGSPGDGNDDGVMVGAAAGGGLGGEVGAGGLGGGPRRSGGGGGGGRSTVASKRLRLLLLHGNSSAASLLLQVAKELPMGIPSKVAENSFIAAEKLIRVQFPAGLEHAAATSATPSSNNSPTDPAAGSPSAAGRSDGDLPEGDAGSSSATAEAEGAPREDASGGGGGRGQQPMGVVCSCVRTGWSLMSSLFCVGEEWAEGKAERLMELWASCMRGAGAGTVPAVANLRGSLIRSSKKGRRWGLDTAHELILLDASTRALLWFLRSCPNTLCMAPDRLALALSLMESAVDAVEGRLKSPTKKQGVICRTLLKALLMECFAWLPPGSFPGSSTRLFKWSLDHLKMYTLNDVQSSLLPELLHPDDAVLSVASSAKVPTMSGVGSLVEAEDSDRVLAQVALVSGVTIGPQGEGQRVRFLCIRTPAAFVCSSVYIRDLYMFNRESSDLPTVLTPGSHHRSPTNIYPAGFSTAAGGGGGGWRRPLPSSASINVRLLDAAVQVFAASFGQQTEESKLEGVSGLVEALPEYLQAKGLLSDDDRRKRDRKHRLAVLNVCSGLLAALKSMPAIEEEEARGSGSPIRHNLPWVTLARDVLLELLSSDDSMARRAAAEGLALMGLKVGDGYAVYLIQDLLKILRKKPEKKKPFDRDAPANANRRAGAMFALACLKRTMGAQFFSEMRST</sequence>
<feature type="compositionally biased region" description="Gly residues" evidence="1">
    <location>
        <begin position="684"/>
        <end position="713"/>
    </location>
</feature>
<dbReference type="eggNOG" id="KOG1822">
    <property type="taxonomic scope" value="Eukaryota"/>
</dbReference>
<dbReference type="GO" id="GO:0042147">
    <property type="term" value="P:retrograde transport, endosome to Golgi"/>
    <property type="evidence" value="ECO:0007669"/>
    <property type="project" value="TreeGrafter"/>
</dbReference>
<dbReference type="InterPro" id="IPR011989">
    <property type="entry name" value="ARM-like"/>
</dbReference>
<dbReference type="GO" id="GO:0006897">
    <property type="term" value="P:endocytosis"/>
    <property type="evidence" value="ECO:0007669"/>
    <property type="project" value="TreeGrafter"/>
</dbReference>
<keyword evidence="3" id="KW-1185">Reference proteome</keyword>
<dbReference type="OrthoDB" id="192608at2759"/>
<dbReference type="GO" id="GO:0005829">
    <property type="term" value="C:cytosol"/>
    <property type="evidence" value="ECO:0007669"/>
    <property type="project" value="GOC"/>
</dbReference>
<dbReference type="GO" id="GO:0008104">
    <property type="term" value="P:intracellular protein localization"/>
    <property type="evidence" value="ECO:0007669"/>
    <property type="project" value="TreeGrafter"/>
</dbReference>
<dbReference type="GO" id="GO:0005794">
    <property type="term" value="C:Golgi apparatus"/>
    <property type="evidence" value="ECO:0007669"/>
    <property type="project" value="TreeGrafter"/>
</dbReference>
<evidence type="ECO:0000256" key="1">
    <source>
        <dbReference type="SAM" id="MobiDB-lite"/>
    </source>
</evidence>
<feature type="compositionally biased region" description="Low complexity" evidence="1">
    <location>
        <begin position="808"/>
        <end position="820"/>
    </location>
</feature>
<dbReference type="InterPro" id="IPR040108">
    <property type="entry name" value="Laa1/Sip1/HEATR5"/>
</dbReference>
<dbReference type="PANTHER" id="PTHR21663:SF0">
    <property type="entry name" value="HEAT REPEAT-CONTAINING PROTEIN 5B"/>
    <property type="match status" value="1"/>
</dbReference>
<feature type="compositionally biased region" description="Gly residues" evidence="1">
    <location>
        <begin position="325"/>
        <end position="337"/>
    </location>
</feature>
<dbReference type="GO" id="GO:0016020">
    <property type="term" value="C:membrane"/>
    <property type="evidence" value="ECO:0007669"/>
    <property type="project" value="TreeGrafter"/>
</dbReference>
<dbReference type="GO" id="GO:0030139">
    <property type="term" value="C:endocytic vesicle"/>
    <property type="evidence" value="ECO:0007669"/>
    <property type="project" value="TreeGrafter"/>
</dbReference>
<reference evidence="2 3" key="1">
    <citation type="journal article" date="2010" name="Nature">
        <title>The Ectocarpus genome and the independent evolution of multicellularity in brown algae.</title>
        <authorList>
            <person name="Cock J.M."/>
            <person name="Sterck L."/>
            <person name="Rouze P."/>
            <person name="Scornet D."/>
            <person name="Allen A.E."/>
            <person name="Amoutzias G."/>
            <person name="Anthouard V."/>
            <person name="Artiguenave F."/>
            <person name="Aury J.M."/>
            <person name="Badger J.H."/>
            <person name="Beszteri B."/>
            <person name="Billiau K."/>
            <person name="Bonnet E."/>
            <person name="Bothwell J.H."/>
            <person name="Bowler C."/>
            <person name="Boyen C."/>
            <person name="Brownlee C."/>
            <person name="Carrano C.J."/>
            <person name="Charrier B."/>
            <person name="Cho G.Y."/>
            <person name="Coelho S.M."/>
            <person name="Collen J."/>
            <person name="Corre E."/>
            <person name="Da Silva C."/>
            <person name="Delage L."/>
            <person name="Delaroque N."/>
            <person name="Dittami S.M."/>
            <person name="Doulbeau S."/>
            <person name="Elias M."/>
            <person name="Farnham G."/>
            <person name="Gachon C.M."/>
            <person name="Gschloessl B."/>
            <person name="Heesch S."/>
            <person name="Jabbari K."/>
            <person name="Jubin C."/>
            <person name="Kawai H."/>
            <person name="Kimura K."/>
            <person name="Kloareg B."/>
            <person name="Kupper F.C."/>
            <person name="Lang D."/>
            <person name="Le Bail A."/>
            <person name="Leblanc C."/>
            <person name="Lerouge P."/>
            <person name="Lohr M."/>
            <person name="Lopez P.J."/>
            <person name="Martens C."/>
            <person name="Maumus F."/>
            <person name="Michel G."/>
            <person name="Miranda-Saavedra D."/>
            <person name="Morales J."/>
            <person name="Moreau H."/>
            <person name="Motomura T."/>
            <person name="Nagasato C."/>
            <person name="Napoli C.A."/>
            <person name="Nelson D.R."/>
            <person name="Nyvall-Collen P."/>
            <person name="Peters A.F."/>
            <person name="Pommier C."/>
            <person name="Potin P."/>
            <person name="Poulain J."/>
            <person name="Quesneville H."/>
            <person name="Read B."/>
            <person name="Rensing S.A."/>
            <person name="Ritter A."/>
            <person name="Rousvoal S."/>
            <person name="Samanta M."/>
            <person name="Samson G."/>
            <person name="Schroeder D.C."/>
            <person name="Segurens B."/>
            <person name="Strittmatter M."/>
            <person name="Tonon T."/>
            <person name="Tregear J.W."/>
            <person name="Valentin K."/>
            <person name="von Dassow P."/>
            <person name="Yamagishi T."/>
            <person name="Van de Peer Y."/>
            <person name="Wincker P."/>
        </authorList>
    </citation>
    <scope>NUCLEOTIDE SEQUENCE [LARGE SCALE GENOMIC DNA]</scope>
    <source>
        <strain evidence="3">Ec32 / CCAP1310/4</strain>
    </source>
</reference>
<dbReference type="EMBL" id="FN649729">
    <property type="protein sequence ID" value="CBJ28962.1"/>
    <property type="molecule type" value="Genomic_DNA"/>
</dbReference>
<protein>
    <submittedName>
        <fullName evidence="2">Uncharacterized protein</fullName>
    </submittedName>
</protein>
<feature type="region of interest" description="Disordered" evidence="1">
    <location>
        <begin position="774"/>
        <end position="837"/>
    </location>
</feature>
<dbReference type="InParanoid" id="D7FJ52"/>
<dbReference type="Gene3D" id="1.25.10.10">
    <property type="entry name" value="Leucine-rich Repeat Variant"/>
    <property type="match status" value="1"/>
</dbReference>
<name>D7FJ52_ECTSI</name>
<dbReference type="Proteomes" id="UP000002630">
    <property type="component" value="Linkage Group LG04"/>
</dbReference>
<gene>
    <name evidence="2" type="ORF">Esi_0127_0036</name>
</gene>
<dbReference type="PANTHER" id="PTHR21663">
    <property type="entry name" value="HYPOTHETICAL HEAT DOMAIN-CONTAINING"/>
    <property type="match status" value="1"/>
</dbReference>
<organism evidence="2 3">
    <name type="scientific">Ectocarpus siliculosus</name>
    <name type="common">Brown alga</name>
    <name type="synonym">Conferva siliculosa</name>
    <dbReference type="NCBI Taxonomy" id="2880"/>
    <lineage>
        <taxon>Eukaryota</taxon>
        <taxon>Sar</taxon>
        <taxon>Stramenopiles</taxon>
        <taxon>Ochrophyta</taxon>
        <taxon>PX clade</taxon>
        <taxon>Phaeophyceae</taxon>
        <taxon>Ectocarpales</taxon>
        <taxon>Ectocarpaceae</taxon>
        <taxon>Ectocarpus</taxon>
    </lineage>
</organism>
<dbReference type="InterPro" id="IPR016024">
    <property type="entry name" value="ARM-type_fold"/>
</dbReference>
<dbReference type="SUPFAM" id="SSF48371">
    <property type="entry name" value="ARM repeat"/>
    <property type="match status" value="1"/>
</dbReference>
<dbReference type="EMBL" id="FN647916">
    <property type="protein sequence ID" value="CBJ28962.1"/>
    <property type="molecule type" value="Genomic_DNA"/>
</dbReference>
<feature type="region of interest" description="Disordered" evidence="1">
    <location>
        <begin position="632"/>
        <end position="714"/>
    </location>
</feature>
<evidence type="ECO:0000313" key="2">
    <source>
        <dbReference type="EMBL" id="CBJ28962.1"/>
    </source>
</evidence>
<dbReference type="STRING" id="2880.D7FJ52"/>
<accession>D7FJ52</accession>
<feature type="compositionally biased region" description="Low complexity" evidence="1">
    <location>
        <begin position="1"/>
        <end position="27"/>
    </location>
</feature>